<evidence type="ECO:0000256" key="1">
    <source>
        <dbReference type="ARBA" id="ARBA00022603"/>
    </source>
</evidence>
<evidence type="ECO:0008006" key="5">
    <source>
        <dbReference type="Google" id="ProtNLM"/>
    </source>
</evidence>
<gene>
    <name evidence="3" type="ORF">CDEE_0120</name>
</gene>
<dbReference type="PANTHER" id="PTHR12049">
    <property type="entry name" value="PROTEIN ARGININE METHYLTRANSFERASE NDUFAF7, MITOCHONDRIAL"/>
    <property type="match status" value="1"/>
</dbReference>
<dbReference type="GO" id="GO:0035243">
    <property type="term" value="F:protein-arginine omega-N symmetric methyltransferase activity"/>
    <property type="evidence" value="ECO:0007669"/>
    <property type="project" value="TreeGrafter"/>
</dbReference>
<keyword evidence="1" id="KW-0489">Methyltransferase</keyword>
<dbReference type="InterPro" id="IPR003788">
    <property type="entry name" value="NDUFAF7"/>
</dbReference>
<keyword evidence="2" id="KW-0808">Transferase</keyword>
<reference evidence="3 4" key="1">
    <citation type="journal article" date="2013" name="Genome Biol. Evol.">
        <title>Genome evolution and phylogenomic analysis of candidatus kinetoplastibacterium, the betaproteobacterial endosymbionts of strigomonas and angomonas.</title>
        <authorList>
            <person name="Alves J.M."/>
            <person name="Serrano M.G."/>
            <person name="Maia da Silva F."/>
            <person name="Voegtly L.J."/>
            <person name="Matveyev A.V."/>
            <person name="Teixeira M.M."/>
            <person name="Camargo E.P."/>
            <person name="Buck G.A."/>
        </authorList>
    </citation>
    <scope>NUCLEOTIDE SEQUENCE [LARGE SCALE GENOMIC DNA]</scope>
    <source>
        <strain evidence="3 4">TCC036E</strain>
    </source>
</reference>
<dbReference type="KEGG" id="kct:CDEE_0120"/>
<dbReference type="EMBL" id="CP003804">
    <property type="protein sequence ID" value="AGF47953.1"/>
    <property type="molecule type" value="Genomic_DNA"/>
</dbReference>
<proteinExistence type="predicted"/>
<name>M1L5P3_9PROT</name>
<dbReference type="SUPFAM" id="SSF53335">
    <property type="entry name" value="S-adenosyl-L-methionine-dependent methyltransferases"/>
    <property type="match status" value="1"/>
</dbReference>
<dbReference type="eggNOG" id="COG1565">
    <property type="taxonomic scope" value="Bacteria"/>
</dbReference>
<dbReference type="Gene3D" id="3.40.50.12710">
    <property type="match status" value="1"/>
</dbReference>
<dbReference type="Pfam" id="PF02636">
    <property type="entry name" value="Methyltransf_28"/>
    <property type="match status" value="1"/>
</dbReference>
<keyword evidence="4" id="KW-1185">Reference proteome</keyword>
<evidence type="ECO:0000256" key="2">
    <source>
        <dbReference type="ARBA" id="ARBA00022679"/>
    </source>
</evidence>
<dbReference type="InterPro" id="IPR038375">
    <property type="entry name" value="NDUFAF7_sf"/>
</dbReference>
<organism evidence="3 4">
    <name type="scientific">Candidatus Kinetoplastidibacterium crithidiae TCC036E</name>
    <dbReference type="NCBI Taxonomy" id="1208918"/>
    <lineage>
        <taxon>Bacteria</taxon>
        <taxon>Pseudomonadati</taxon>
        <taxon>Pseudomonadota</taxon>
        <taxon>Betaproteobacteria</taxon>
        <taxon>Candidatus Kinetoplastidibacterium</taxon>
    </lineage>
</organism>
<dbReference type="RefSeq" id="WP_015389187.1">
    <property type="nucleotide sequence ID" value="NC_020283.1"/>
</dbReference>
<protein>
    <recommendedName>
        <fullName evidence="5">SAM-dependent methyltransferase</fullName>
    </recommendedName>
</protein>
<dbReference type="Proteomes" id="UP000011686">
    <property type="component" value="Chromosome"/>
</dbReference>
<evidence type="ECO:0000313" key="3">
    <source>
        <dbReference type="EMBL" id="AGF47953.1"/>
    </source>
</evidence>
<sequence length="404" mass="46095">MQSTIYCLLDSLDENSKQQLHLMQSYLVEQIKQSRNCIIPFESWMDKALYTPNLGYYSSKNKIFSSKHQESMKYPLGDFITAPELTSIFAKTLSIQIAEVLKKTNTNKILEFGAGTGKLSFDLITELDNMGIKVEYEIIEISDHLTFLQKKTLEPFIKQVKWLKNMPYDFNGCVIANELIDAMPVKLFQWDEHNCLLEKYVGINNKEEFTLLNKAADNQLADIVSSRMKPIPGYSSEINLIGETWLTSIIKNITNGVVFIIDYGFPQEELYHPQRYTGTLMCHLHHMAYSDPFIAPGIQDITTHVNFTALAAVALKEKSEILGYTSLARFLLNCNILKIIEQMDMSSTSKQIEILGPIQKLLSENEMGELFKVLAIGINWKENDKLVGFASRDRSEKLITTLKN</sequence>
<dbReference type="PATRIC" id="fig|1208918.3.peg.654"/>
<evidence type="ECO:0000313" key="4">
    <source>
        <dbReference type="Proteomes" id="UP000011686"/>
    </source>
</evidence>
<dbReference type="HOGENOM" id="CLU_024840_1_0_4"/>
<dbReference type="PANTHER" id="PTHR12049:SF7">
    <property type="entry name" value="PROTEIN ARGININE METHYLTRANSFERASE NDUFAF7, MITOCHONDRIAL"/>
    <property type="match status" value="1"/>
</dbReference>
<dbReference type="InterPro" id="IPR029063">
    <property type="entry name" value="SAM-dependent_MTases_sf"/>
</dbReference>
<dbReference type="GO" id="GO:0032259">
    <property type="term" value="P:methylation"/>
    <property type="evidence" value="ECO:0007669"/>
    <property type="project" value="UniProtKB-KW"/>
</dbReference>
<dbReference type="STRING" id="1208918.CDEE_0120"/>
<accession>M1L5P3</accession>
<dbReference type="AlphaFoldDB" id="M1L5P3"/>